<gene>
    <name evidence="3" type="ORF">AARE701A_LOCUS13047</name>
</gene>
<evidence type="ECO:0000313" key="4">
    <source>
        <dbReference type="Proteomes" id="UP000682877"/>
    </source>
</evidence>
<dbReference type="PANTHER" id="PTHR14379">
    <property type="entry name" value="LIMKAIN B LKAP"/>
    <property type="match status" value="1"/>
</dbReference>
<dbReference type="GO" id="GO:0004540">
    <property type="term" value="F:RNA nuclease activity"/>
    <property type="evidence" value="ECO:0007669"/>
    <property type="project" value="InterPro"/>
</dbReference>
<sequence>MNSDGVDFTVAKTAVFWDIEDCPVPDGLNAVDATNNIKNALKNAGFNGEVSIFAFGGTKKYLVGLNSNNETEFHHFPQGDVNARRAATSGEIFSWLMDNNRQRTNLMMIIGDTTDNIGLMIFLHDLVGAGYNLLTSQPPSYRSVPLHHSVSTEWLWPDLGLGKDPVFKRGDPVLGKWEHFNGPAVNPKDHVDTDPEDDDPDLGTDLSLLFQ</sequence>
<dbReference type="GO" id="GO:0010468">
    <property type="term" value="P:regulation of gene expression"/>
    <property type="evidence" value="ECO:0007669"/>
    <property type="project" value="InterPro"/>
</dbReference>
<evidence type="ECO:0000259" key="2">
    <source>
        <dbReference type="Pfam" id="PF01936"/>
    </source>
</evidence>
<evidence type="ECO:0000313" key="3">
    <source>
        <dbReference type="EMBL" id="CAE6075762.1"/>
    </source>
</evidence>
<dbReference type="Proteomes" id="UP000682877">
    <property type="component" value="Chromosome 5"/>
</dbReference>
<dbReference type="GO" id="GO:0005777">
    <property type="term" value="C:peroxisome"/>
    <property type="evidence" value="ECO:0007669"/>
    <property type="project" value="InterPro"/>
</dbReference>
<dbReference type="EMBL" id="LR999455">
    <property type="protein sequence ID" value="CAE6075762.1"/>
    <property type="molecule type" value="Genomic_DNA"/>
</dbReference>
<reference evidence="3" key="1">
    <citation type="submission" date="2021-01" db="EMBL/GenBank/DDBJ databases">
        <authorList>
            <person name="Bezrukov I."/>
        </authorList>
    </citation>
    <scope>NUCLEOTIDE SEQUENCE</scope>
</reference>
<accession>A0A8S2ADR3</accession>
<keyword evidence="4" id="KW-1185">Reference proteome</keyword>
<dbReference type="PANTHER" id="PTHR14379:SF3">
    <property type="entry name" value="MEIOSIS REGULATOR AND MRNA STABILITY FACTOR 1"/>
    <property type="match status" value="1"/>
</dbReference>
<evidence type="ECO:0000256" key="1">
    <source>
        <dbReference type="SAM" id="MobiDB-lite"/>
    </source>
</evidence>
<feature type="domain" description="NYN" evidence="2">
    <location>
        <begin position="12"/>
        <end position="115"/>
    </location>
</feature>
<name>A0A8S2ADR3_ARAAE</name>
<protein>
    <recommendedName>
        <fullName evidence="2">NYN domain-containing protein</fullName>
    </recommendedName>
</protein>
<dbReference type="Pfam" id="PF01936">
    <property type="entry name" value="NYN"/>
    <property type="match status" value="1"/>
</dbReference>
<dbReference type="InterPro" id="IPR024768">
    <property type="entry name" value="Marf1"/>
</dbReference>
<feature type="region of interest" description="Disordered" evidence="1">
    <location>
        <begin position="179"/>
        <end position="211"/>
    </location>
</feature>
<proteinExistence type="predicted"/>
<dbReference type="CDD" id="cd10910">
    <property type="entry name" value="PIN_limkain_b1_N_like"/>
    <property type="match status" value="1"/>
</dbReference>
<dbReference type="AlphaFoldDB" id="A0A8S2ADR3"/>
<dbReference type="InterPro" id="IPR021139">
    <property type="entry name" value="NYN"/>
</dbReference>
<organism evidence="3 4">
    <name type="scientific">Arabidopsis arenosa</name>
    <name type="common">Sand rock-cress</name>
    <name type="synonym">Cardaminopsis arenosa</name>
    <dbReference type="NCBI Taxonomy" id="38785"/>
    <lineage>
        <taxon>Eukaryota</taxon>
        <taxon>Viridiplantae</taxon>
        <taxon>Streptophyta</taxon>
        <taxon>Embryophyta</taxon>
        <taxon>Tracheophyta</taxon>
        <taxon>Spermatophyta</taxon>
        <taxon>Magnoliopsida</taxon>
        <taxon>eudicotyledons</taxon>
        <taxon>Gunneridae</taxon>
        <taxon>Pentapetalae</taxon>
        <taxon>rosids</taxon>
        <taxon>malvids</taxon>
        <taxon>Brassicales</taxon>
        <taxon>Brassicaceae</taxon>
        <taxon>Camelineae</taxon>
        <taxon>Arabidopsis</taxon>
    </lineage>
</organism>